<proteinExistence type="predicted"/>
<organism evidence="2 3">
    <name type="scientific">Ataeniobius toweri</name>
    <dbReference type="NCBI Taxonomy" id="208326"/>
    <lineage>
        <taxon>Eukaryota</taxon>
        <taxon>Metazoa</taxon>
        <taxon>Chordata</taxon>
        <taxon>Craniata</taxon>
        <taxon>Vertebrata</taxon>
        <taxon>Euteleostomi</taxon>
        <taxon>Actinopterygii</taxon>
        <taxon>Neopterygii</taxon>
        <taxon>Teleostei</taxon>
        <taxon>Neoteleostei</taxon>
        <taxon>Acanthomorphata</taxon>
        <taxon>Ovalentaria</taxon>
        <taxon>Atherinomorphae</taxon>
        <taxon>Cyprinodontiformes</taxon>
        <taxon>Goodeidae</taxon>
        <taxon>Ataeniobius</taxon>
    </lineage>
</organism>
<evidence type="ECO:0000313" key="3">
    <source>
        <dbReference type="Proteomes" id="UP001345963"/>
    </source>
</evidence>
<dbReference type="EMBL" id="JAHUTI010071149">
    <property type="protein sequence ID" value="MED6255479.1"/>
    <property type="molecule type" value="Genomic_DNA"/>
</dbReference>
<evidence type="ECO:0000313" key="2">
    <source>
        <dbReference type="EMBL" id="MED6255479.1"/>
    </source>
</evidence>
<accession>A0ABU7C0W0</accession>
<protein>
    <submittedName>
        <fullName evidence="2">Uncharacterized protein</fullName>
    </submittedName>
</protein>
<dbReference type="Proteomes" id="UP001345963">
    <property type="component" value="Unassembled WGS sequence"/>
</dbReference>
<name>A0ABU7C0W0_9TELE</name>
<comment type="caution">
    <text evidence="2">The sequence shown here is derived from an EMBL/GenBank/DDBJ whole genome shotgun (WGS) entry which is preliminary data.</text>
</comment>
<sequence>MATAMGGSIDGRVGEHSPLRLYVSNLVKALPEVGVHYIAGRGLHQTFPADPHYTLGPAKETGPASSSSHRSNSQSGGDLWTAQPLSSPECPRQCVTGTEVQ</sequence>
<feature type="compositionally biased region" description="Low complexity" evidence="1">
    <location>
        <begin position="65"/>
        <end position="75"/>
    </location>
</feature>
<reference evidence="2 3" key="1">
    <citation type="submission" date="2021-07" db="EMBL/GenBank/DDBJ databases">
        <authorList>
            <person name="Palmer J.M."/>
        </authorList>
    </citation>
    <scope>NUCLEOTIDE SEQUENCE [LARGE SCALE GENOMIC DNA]</scope>
    <source>
        <strain evidence="2 3">AT_MEX2019</strain>
        <tissue evidence="2">Muscle</tissue>
    </source>
</reference>
<evidence type="ECO:0000256" key="1">
    <source>
        <dbReference type="SAM" id="MobiDB-lite"/>
    </source>
</evidence>
<keyword evidence="3" id="KW-1185">Reference proteome</keyword>
<gene>
    <name evidence="2" type="ORF">ATANTOWER_010400</name>
</gene>
<feature type="region of interest" description="Disordered" evidence="1">
    <location>
        <begin position="48"/>
        <end position="101"/>
    </location>
</feature>